<proteinExistence type="predicted"/>
<keyword evidence="2" id="KW-1185">Reference proteome</keyword>
<dbReference type="SUPFAM" id="SSF81383">
    <property type="entry name" value="F-box domain"/>
    <property type="match status" value="1"/>
</dbReference>
<dbReference type="KEGG" id="foc:113204593"/>
<dbReference type="PROSITE" id="PS50181">
    <property type="entry name" value="FBOX"/>
    <property type="match status" value="1"/>
</dbReference>
<dbReference type="InterPro" id="IPR001810">
    <property type="entry name" value="F-box_dom"/>
</dbReference>
<name>A0A6J1S4K5_FRAOC</name>
<organism evidence="2 3">
    <name type="scientific">Frankliniella occidentalis</name>
    <name type="common">Western flower thrips</name>
    <name type="synonym">Euthrips occidentalis</name>
    <dbReference type="NCBI Taxonomy" id="133901"/>
    <lineage>
        <taxon>Eukaryota</taxon>
        <taxon>Metazoa</taxon>
        <taxon>Ecdysozoa</taxon>
        <taxon>Arthropoda</taxon>
        <taxon>Hexapoda</taxon>
        <taxon>Insecta</taxon>
        <taxon>Pterygota</taxon>
        <taxon>Neoptera</taxon>
        <taxon>Paraneoptera</taxon>
        <taxon>Thysanoptera</taxon>
        <taxon>Terebrantia</taxon>
        <taxon>Thripoidea</taxon>
        <taxon>Thripidae</taxon>
        <taxon>Frankliniella</taxon>
    </lineage>
</organism>
<dbReference type="Proteomes" id="UP000504606">
    <property type="component" value="Unplaced"/>
</dbReference>
<evidence type="ECO:0000313" key="2">
    <source>
        <dbReference type="Proteomes" id="UP000504606"/>
    </source>
</evidence>
<evidence type="ECO:0000259" key="1">
    <source>
        <dbReference type="PROSITE" id="PS50181"/>
    </source>
</evidence>
<feature type="domain" description="F-box" evidence="1">
    <location>
        <begin position="22"/>
        <end position="71"/>
    </location>
</feature>
<dbReference type="Pfam" id="PF12937">
    <property type="entry name" value="F-box-like"/>
    <property type="match status" value="1"/>
</dbReference>
<dbReference type="AlphaFoldDB" id="A0A6J1S4K5"/>
<reference evidence="3" key="1">
    <citation type="submission" date="2025-08" db="UniProtKB">
        <authorList>
            <consortium name="RefSeq"/>
        </authorList>
    </citation>
    <scope>IDENTIFICATION</scope>
    <source>
        <tissue evidence="3">Whole organism</tissue>
    </source>
</reference>
<dbReference type="RefSeq" id="XP_026275598.1">
    <property type="nucleotide sequence ID" value="XM_026419813.2"/>
</dbReference>
<dbReference type="InterPro" id="IPR032675">
    <property type="entry name" value="LRR_dom_sf"/>
</dbReference>
<gene>
    <name evidence="3" type="primary">LOC113204593</name>
</gene>
<dbReference type="GeneID" id="113204593"/>
<evidence type="ECO:0000313" key="3">
    <source>
        <dbReference type="RefSeq" id="XP_026275598.1"/>
    </source>
</evidence>
<dbReference type="InterPro" id="IPR036047">
    <property type="entry name" value="F-box-like_dom_sf"/>
</dbReference>
<protein>
    <submittedName>
        <fullName evidence="3">Uncharacterized protein LOC113204593</fullName>
    </submittedName>
</protein>
<dbReference type="Gene3D" id="3.80.10.10">
    <property type="entry name" value="Ribonuclease Inhibitor"/>
    <property type="match status" value="1"/>
</dbReference>
<dbReference type="OrthoDB" id="8191070at2759"/>
<accession>A0A6J1S4K5</accession>
<sequence length="311" mass="34552">MGTAELESMSLDSKDREDGGCASAAATLPDLALLLVLEYVAAYNLDDVVSAGQVCRHWRRVASSSELWRHRSLRSHGLATQAFTRVVTFAPRLRAMDVCWINQISPEDRAVRKAALLRSHCKLTCLTGVMCHRDSTWTHRLLALHGAHLKKLEVSTVDRQALQALGVMPRLRVLQVSGWDAELYEEPVVVFPPVREGGIGPGCLDALEVQGLPRATTISMLKASRRTLRRLNLGVGTTGAHEKTHGNWPRTCNDLSQVLADCCLEGLQELILYRFAGCYHTTSECIQQRSSLEQQFRFCLVTCSDCSPYTF</sequence>